<sequence>MTDEHGIPSMGNFSPRDDGADSGDVLNESRWEIPNLDGIDFGARAQQDIENTQSLTQLSEHTSSALHSLQAEEKREADEALKDPVGEAQPAQPAQPAEETQSFDPLAEFADEPEPPAEPVAPATAFPVTVQQPAPAAVAERAETPESQSALDELDEFAEYEQTNATGSLPPVTGAIPAVQPAAPDSLRSSHRSPKSEEAKQQNSTNRFLIIGVVSVLVLALIIGFTIFFRNTASAATHEQLLNTCTQSRQAATQSSASLNTTISDAQSVADTQSADVEDTAVLTKAKNAIDQAKASIENEKNLDSCATEMTDNQLRSLADNADKIVANQKTYTTTISQTKSAVEKSKQSKTQATAKNSLTAKRQEAQSLYEQSKGKVTDETTRENLKKAIDAADELIAQSTKKVTADQYSAAVETLTNTITAVQNSMKTYEEQEAKKKAEEERKNVAGICSAYAGTYSSGATQFTLRGDCSLQYGDSSTGTPTTCTFADGSSGACATVDNEDNPSRINWSIACSAGSEGAATGTRECQNANVTLSRNGAGASINVGGQSFTRQ</sequence>
<feature type="compositionally biased region" description="Low complexity" evidence="2">
    <location>
        <begin position="87"/>
        <end position="108"/>
    </location>
</feature>
<keyword evidence="5" id="KW-1185">Reference proteome</keyword>
<protein>
    <submittedName>
        <fullName evidence="4">Uncharacterized protein</fullName>
    </submittedName>
</protein>
<evidence type="ECO:0000313" key="4">
    <source>
        <dbReference type="EMBL" id="OZG54555.1"/>
    </source>
</evidence>
<dbReference type="EMBL" id="MWWT01000004">
    <property type="protein sequence ID" value="OZG54555.1"/>
    <property type="molecule type" value="Genomic_DNA"/>
</dbReference>
<name>A0A261F652_9BIFI</name>
<comment type="caution">
    <text evidence="4">The sequence shown here is derived from an EMBL/GenBank/DDBJ whole genome shotgun (WGS) entry which is preliminary data.</text>
</comment>
<evidence type="ECO:0000256" key="2">
    <source>
        <dbReference type="SAM" id="MobiDB-lite"/>
    </source>
</evidence>
<evidence type="ECO:0000256" key="3">
    <source>
        <dbReference type="SAM" id="Phobius"/>
    </source>
</evidence>
<reference evidence="4 5" key="1">
    <citation type="journal article" date="2017" name="BMC Genomics">
        <title>Comparative genomic and phylogenomic analyses of the Bifidobacteriaceae family.</title>
        <authorList>
            <person name="Lugli G.A."/>
            <person name="Milani C."/>
            <person name="Turroni F."/>
            <person name="Duranti S."/>
            <person name="Mancabelli L."/>
            <person name="Mangifesta M."/>
            <person name="Ferrario C."/>
            <person name="Modesto M."/>
            <person name="Mattarelli P."/>
            <person name="Jiri K."/>
            <person name="van Sinderen D."/>
            <person name="Ventura M."/>
        </authorList>
    </citation>
    <scope>NUCLEOTIDE SEQUENCE [LARGE SCALE GENOMIC DNA]</scope>
    <source>
        <strain evidence="4 5">DSM 24762</strain>
    </source>
</reference>
<evidence type="ECO:0000256" key="1">
    <source>
        <dbReference type="SAM" id="Coils"/>
    </source>
</evidence>
<keyword evidence="3" id="KW-0812">Transmembrane</keyword>
<feature type="region of interest" description="Disordered" evidence="2">
    <location>
        <begin position="1"/>
        <end position="121"/>
    </location>
</feature>
<feature type="region of interest" description="Disordered" evidence="2">
    <location>
        <begin position="341"/>
        <end position="377"/>
    </location>
</feature>
<keyword evidence="3" id="KW-0472">Membrane</keyword>
<organism evidence="4 5">
    <name type="scientific">Alloscardovia macacae</name>
    <dbReference type="NCBI Taxonomy" id="1160091"/>
    <lineage>
        <taxon>Bacteria</taxon>
        <taxon>Bacillati</taxon>
        <taxon>Actinomycetota</taxon>
        <taxon>Actinomycetes</taxon>
        <taxon>Bifidobacteriales</taxon>
        <taxon>Bifidobacteriaceae</taxon>
        <taxon>Alloscardovia</taxon>
    </lineage>
</organism>
<keyword evidence="3" id="KW-1133">Transmembrane helix</keyword>
<accession>A0A261F652</accession>
<dbReference type="AlphaFoldDB" id="A0A261F652"/>
<feature type="region of interest" description="Disordered" evidence="2">
    <location>
        <begin position="165"/>
        <end position="202"/>
    </location>
</feature>
<dbReference type="RefSeq" id="WP_094726263.1">
    <property type="nucleotide sequence ID" value="NZ_JBHLWS010000005.1"/>
</dbReference>
<evidence type="ECO:0000313" key="5">
    <source>
        <dbReference type="Proteomes" id="UP000243657"/>
    </source>
</evidence>
<gene>
    <name evidence="4" type="ORF">ALMA_0502</name>
</gene>
<feature type="coiled-coil region" evidence="1">
    <location>
        <begin position="383"/>
        <end position="443"/>
    </location>
</feature>
<feature type="transmembrane region" description="Helical" evidence="3">
    <location>
        <begin position="208"/>
        <end position="229"/>
    </location>
</feature>
<dbReference type="Proteomes" id="UP000243657">
    <property type="component" value="Unassembled WGS sequence"/>
</dbReference>
<keyword evidence="1" id="KW-0175">Coiled coil</keyword>
<feature type="compositionally biased region" description="Polar residues" evidence="2">
    <location>
        <begin position="349"/>
        <end position="371"/>
    </location>
</feature>
<feature type="compositionally biased region" description="Basic and acidic residues" evidence="2">
    <location>
        <begin position="70"/>
        <end position="85"/>
    </location>
</feature>
<feature type="compositionally biased region" description="Polar residues" evidence="2">
    <location>
        <begin position="48"/>
        <end position="67"/>
    </location>
</feature>
<proteinExistence type="predicted"/>